<evidence type="ECO:0000256" key="3">
    <source>
        <dbReference type="ARBA" id="ARBA00021797"/>
    </source>
</evidence>
<dbReference type="InterPro" id="IPR007872">
    <property type="entry name" value="DPH_MB_dom"/>
</dbReference>
<dbReference type="InterPro" id="IPR036869">
    <property type="entry name" value="J_dom_sf"/>
</dbReference>
<dbReference type="PANTHER" id="PTHR43908:SF3">
    <property type="entry name" value="AT29763P-RELATED"/>
    <property type="match status" value="1"/>
</dbReference>
<dbReference type="OrthoDB" id="445556at2759"/>
<dbReference type="PROSITE" id="PS50076">
    <property type="entry name" value="DNAJ_2"/>
    <property type="match status" value="1"/>
</dbReference>
<dbReference type="PANTHER" id="PTHR43908">
    <property type="entry name" value="AT29763P-RELATED"/>
    <property type="match status" value="1"/>
</dbReference>
<dbReference type="UniPathway" id="UPA00559"/>
<comment type="similarity">
    <text evidence="2">Belongs to the DPH4 family.</text>
</comment>
<keyword evidence="5" id="KW-0408">Iron</keyword>
<dbReference type="GO" id="GO:0046872">
    <property type="term" value="F:metal ion binding"/>
    <property type="evidence" value="ECO:0007669"/>
    <property type="project" value="UniProtKB-KW"/>
</dbReference>
<evidence type="ECO:0000313" key="9">
    <source>
        <dbReference type="Proteomes" id="UP000191024"/>
    </source>
</evidence>
<reference evidence="9" key="1">
    <citation type="submission" date="2016-03" db="EMBL/GenBank/DDBJ databases">
        <authorList>
            <person name="Devillers H."/>
        </authorList>
    </citation>
    <scope>NUCLEOTIDE SEQUENCE [LARGE SCALE GENOMIC DNA]</scope>
</reference>
<dbReference type="AlphaFoldDB" id="A0A1G4JWW6"/>
<dbReference type="InterPro" id="IPR036671">
    <property type="entry name" value="DPH_MB_sf"/>
</dbReference>
<evidence type="ECO:0000259" key="6">
    <source>
        <dbReference type="PROSITE" id="PS50076"/>
    </source>
</evidence>
<dbReference type="SMART" id="SM00271">
    <property type="entry name" value="DnaJ"/>
    <property type="match status" value="1"/>
</dbReference>
<evidence type="ECO:0000256" key="1">
    <source>
        <dbReference type="ARBA" id="ARBA00003474"/>
    </source>
</evidence>
<evidence type="ECO:0000256" key="4">
    <source>
        <dbReference type="ARBA" id="ARBA00022723"/>
    </source>
</evidence>
<accession>A0A1G4JWW6</accession>
<gene>
    <name evidence="8" type="ORF">LAMI_0F02828G</name>
</gene>
<evidence type="ECO:0000313" key="8">
    <source>
        <dbReference type="EMBL" id="SCU95542.1"/>
    </source>
</evidence>
<dbReference type="InterPro" id="IPR001623">
    <property type="entry name" value="DnaJ_domain"/>
</dbReference>
<dbReference type="SUPFAM" id="SSF144217">
    <property type="entry name" value="CSL zinc finger"/>
    <property type="match status" value="1"/>
</dbReference>
<evidence type="ECO:0000256" key="2">
    <source>
        <dbReference type="ARBA" id="ARBA00006169"/>
    </source>
</evidence>
<organism evidence="8 9">
    <name type="scientific">Lachancea mirantina</name>
    <dbReference type="NCBI Taxonomy" id="1230905"/>
    <lineage>
        <taxon>Eukaryota</taxon>
        <taxon>Fungi</taxon>
        <taxon>Dikarya</taxon>
        <taxon>Ascomycota</taxon>
        <taxon>Saccharomycotina</taxon>
        <taxon>Saccharomycetes</taxon>
        <taxon>Saccharomycetales</taxon>
        <taxon>Saccharomycetaceae</taxon>
        <taxon>Lachancea</taxon>
    </lineage>
</organism>
<keyword evidence="4" id="KW-0479">Metal-binding</keyword>
<dbReference type="SUPFAM" id="SSF46565">
    <property type="entry name" value="Chaperone J-domain"/>
    <property type="match status" value="1"/>
</dbReference>
<dbReference type="GO" id="GO:0005789">
    <property type="term" value="C:endoplasmic reticulum membrane"/>
    <property type="evidence" value="ECO:0007669"/>
    <property type="project" value="TreeGrafter"/>
</dbReference>
<protein>
    <recommendedName>
        <fullName evidence="3">Diphthamide biosynthesis protein 4</fullName>
    </recommendedName>
</protein>
<dbReference type="EMBL" id="LT598467">
    <property type="protein sequence ID" value="SCU95542.1"/>
    <property type="molecule type" value="Genomic_DNA"/>
</dbReference>
<dbReference type="GO" id="GO:0017183">
    <property type="term" value="P:protein histidyl modification to diphthamide"/>
    <property type="evidence" value="ECO:0007669"/>
    <property type="project" value="UniProtKB-UniPathway"/>
</dbReference>
<dbReference type="Pfam" id="PF05207">
    <property type="entry name" value="Zn_ribbon_CSL"/>
    <property type="match status" value="1"/>
</dbReference>
<dbReference type="Gene3D" id="3.10.660.10">
    <property type="entry name" value="DPH Zinc finger"/>
    <property type="match status" value="1"/>
</dbReference>
<dbReference type="InterPro" id="IPR051100">
    <property type="entry name" value="DnaJ_subfamily_B/C"/>
</dbReference>
<dbReference type="PROSITE" id="PS51074">
    <property type="entry name" value="DPH_MB"/>
    <property type="match status" value="1"/>
</dbReference>
<dbReference type="PRINTS" id="PR00625">
    <property type="entry name" value="JDOMAIN"/>
</dbReference>
<dbReference type="Pfam" id="PF00226">
    <property type="entry name" value="DnaJ"/>
    <property type="match status" value="1"/>
</dbReference>
<dbReference type="CDD" id="cd06257">
    <property type="entry name" value="DnaJ"/>
    <property type="match status" value="1"/>
</dbReference>
<feature type="domain" description="J" evidence="6">
    <location>
        <begin position="6"/>
        <end position="71"/>
    </location>
</feature>
<sequence>MNRQRTYYEILGLDADTDIEGVKKAYRTQLLEAHPDKNRSINGSQASVQEIKQAYATLVNLDLRAKYDAYLMENSKKLGFHSTGDGLDSFSLDELEFDPEKGVFAMDCPRCQRQHGFEVSEKILEEHCIERREGGFQVVLQCSSCSLWVNVIFDIVEEYESS</sequence>
<feature type="domain" description="DPH-type MB" evidence="7">
    <location>
        <begin position="86"/>
        <end position="154"/>
    </location>
</feature>
<dbReference type="Gene3D" id="1.10.287.110">
    <property type="entry name" value="DnaJ domain"/>
    <property type="match status" value="1"/>
</dbReference>
<dbReference type="Proteomes" id="UP000191024">
    <property type="component" value="Chromosome F"/>
</dbReference>
<evidence type="ECO:0000259" key="7">
    <source>
        <dbReference type="PROSITE" id="PS51074"/>
    </source>
</evidence>
<dbReference type="GO" id="GO:0071218">
    <property type="term" value="P:cellular response to misfolded protein"/>
    <property type="evidence" value="ECO:0007669"/>
    <property type="project" value="TreeGrafter"/>
</dbReference>
<proteinExistence type="inferred from homology"/>
<name>A0A1G4JWW6_9SACH</name>
<comment type="function">
    <text evidence="1">Required for the first step of diphthamide biosynthesis, the transfer of 3-amino-3-carboxypropyl from S-adenosyl-L-methionine to a histidine residue. Diphthamide is a post-translational modification of histidine which occurs in elongation factor 2.</text>
</comment>
<keyword evidence="9" id="KW-1185">Reference proteome</keyword>
<evidence type="ECO:0000256" key="5">
    <source>
        <dbReference type="ARBA" id="ARBA00023004"/>
    </source>
</evidence>
<dbReference type="GO" id="GO:0030544">
    <property type="term" value="F:Hsp70 protein binding"/>
    <property type="evidence" value="ECO:0007669"/>
    <property type="project" value="TreeGrafter"/>
</dbReference>
<dbReference type="STRING" id="1230905.A0A1G4JWW6"/>